<dbReference type="PROSITE" id="PS50011">
    <property type="entry name" value="PROTEIN_KINASE_DOM"/>
    <property type="match status" value="1"/>
</dbReference>
<comment type="similarity">
    <text evidence="5">Belongs to the protein kinase superfamily.</text>
</comment>
<dbReference type="PROSITE" id="PS00107">
    <property type="entry name" value="PROTEIN_KINASE_ATP"/>
    <property type="match status" value="1"/>
</dbReference>
<evidence type="ECO:0000256" key="2">
    <source>
        <dbReference type="ARBA" id="ARBA00022741"/>
    </source>
</evidence>
<evidence type="ECO:0000256" key="6">
    <source>
        <dbReference type="SAM" id="MobiDB-lite"/>
    </source>
</evidence>
<dbReference type="EMBL" id="RHLC01000011">
    <property type="protein sequence ID" value="TPP45900.1"/>
    <property type="molecule type" value="Genomic_DNA"/>
</dbReference>
<dbReference type="VEuPathDB" id="TriTrypDB:LDHU3_30.4690"/>
<keyword evidence="9" id="KW-0418">Kinase</keyword>
<dbReference type="GO" id="GO:0004674">
    <property type="term" value="F:protein serine/threonine kinase activity"/>
    <property type="evidence" value="ECO:0007669"/>
    <property type="project" value="UniProtKB-KW"/>
</dbReference>
<evidence type="ECO:0000256" key="3">
    <source>
        <dbReference type="ARBA" id="ARBA00022840"/>
    </source>
</evidence>
<protein>
    <recommendedName>
        <fullName evidence="1">non-specific serine/threonine protein kinase</fullName>
        <ecNumber evidence="1">2.7.11.1</ecNumber>
    </recommendedName>
</protein>
<dbReference type="InterPro" id="IPR011009">
    <property type="entry name" value="Kinase-like_dom_sf"/>
</dbReference>
<feature type="compositionally biased region" description="Polar residues" evidence="6">
    <location>
        <begin position="1"/>
        <end position="13"/>
    </location>
</feature>
<dbReference type="VEuPathDB" id="TriTrypDB:LdCL_300040900"/>
<keyword evidence="5" id="KW-0723">Serine/threonine-protein kinase</keyword>
<evidence type="ECO:0000259" key="7">
    <source>
        <dbReference type="PROSITE" id="PS50011"/>
    </source>
</evidence>
<evidence type="ECO:0000313" key="11">
    <source>
        <dbReference type="Proteomes" id="UP000318821"/>
    </source>
</evidence>
<keyword evidence="2 4" id="KW-0547">Nucleotide-binding</keyword>
<keyword evidence="9" id="KW-0808">Transferase</keyword>
<evidence type="ECO:0000256" key="5">
    <source>
        <dbReference type="RuleBase" id="RU000304"/>
    </source>
</evidence>
<feature type="region of interest" description="Disordered" evidence="6">
    <location>
        <begin position="1"/>
        <end position="20"/>
    </location>
</feature>
<evidence type="ECO:0000256" key="1">
    <source>
        <dbReference type="ARBA" id="ARBA00012513"/>
    </source>
</evidence>
<dbReference type="InterPro" id="IPR008271">
    <property type="entry name" value="Ser/Thr_kinase_AS"/>
</dbReference>
<reference evidence="11" key="3">
    <citation type="submission" date="2019-02" db="EMBL/GenBank/DDBJ databases">
        <title>FDA dAtabase for Regulatory Grade micrObial Sequences (FDA-ARGOS): Supporting development and validation of Infectious Disease Dx tests.</title>
        <authorList>
            <person name="Duncan R."/>
            <person name="Fisher C."/>
            <person name="Tallon L."/>
            <person name="Sadzewicz L."/>
            <person name="Sengamalay N."/>
            <person name="Ott S."/>
            <person name="Godinez A."/>
            <person name="Nagaraj S."/>
            <person name="Vavikolanu K."/>
            <person name="Vyas G."/>
            <person name="Nadendla S."/>
            <person name="Aluvathingal J."/>
            <person name="Sichtig H."/>
        </authorList>
    </citation>
    <scope>NUCLEOTIDE SEQUENCE [LARGE SCALE GENOMIC DNA]</scope>
    <source>
        <strain evidence="11">FDAARGOS_360</strain>
    </source>
</reference>
<reference evidence="10" key="2">
    <citation type="submission" date="2019-02" db="EMBL/GenBank/DDBJ databases">
        <title>FDA dAtabase for Regulatory Grade micrObial Sequences (FDA-ARGOS): Supporting development and validation of Infectious Disease Dx tests.</title>
        <authorList>
            <person name="Duncan R."/>
            <person name="Fisher C."/>
            <person name="Tallon L."/>
            <person name="Sadzewicz L."/>
            <person name="Sengamalay N."/>
            <person name="Ott S."/>
            <person name="Godinez A."/>
            <person name="Nagaraj S."/>
            <person name="Vavikolanu K."/>
            <person name="Nadendla S."/>
            <person name="Aluvathingal J."/>
            <person name="Sichtig H."/>
        </authorList>
    </citation>
    <scope>NUCLEOTIDE SEQUENCE [LARGE SCALE GENOMIC DNA]</scope>
    <source>
        <strain evidence="10">FDAARGOS_361</strain>
    </source>
</reference>
<name>A0A504XIG0_LEIDO</name>
<dbReference type="SUPFAM" id="SSF56112">
    <property type="entry name" value="Protein kinase-like (PK-like)"/>
    <property type="match status" value="1"/>
</dbReference>
<dbReference type="SMART" id="SM00220">
    <property type="entry name" value="S_TKc"/>
    <property type="match status" value="1"/>
</dbReference>
<organism evidence="9 10">
    <name type="scientific">Leishmania donovani</name>
    <dbReference type="NCBI Taxonomy" id="5661"/>
    <lineage>
        <taxon>Eukaryota</taxon>
        <taxon>Discoba</taxon>
        <taxon>Euglenozoa</taxon>
        <taxon>Kinetoplastea</taxon>
        <taxon>Metakinetoplastina</taxon>
        <taxon>Trypanosomatida</taxon>
        <taxon>Trypanosomatidae</taxon>
        <taxon>Leishmaniinae</taxon>
        <taxon>Leishmania</taxon>
    </lineage>
</organism>
<dbReference type="PANTHER" id="PTHR11909">
    <property type="entry name" value="CASEIN KINASE-RELATED"/>
    <property type="match status" value="1"/>
</dbReference>
<evidence type="ECO:0000313" key="10">
    <source>
        <dbReference type="Proteomes" id="UP000318447"/>
    </source>
</evidence>
<keyword evidence="3 4" id="KW-0067">ATP-binding</keyword>
<accession>A0A504XIG0</accession>
<gene>
    <name evidence="8" type="ORF">CGC20_6090</name>
    <name evidence="9" type="ORF">CGC21_36455</name>
</gene>
<comment type="caution">
    <text evidence="9">The sequence shown here is derived from an EMBL/GenBank/DDBJ whole genome shotgun (WGS) entry which is preliminary data.</text>
</comment>
<dbReference type="VEuPathDB" id="TriTrypDB:LdBPK_303530.1"/>
<dbReference type="GO" id="GO:0005524">
    <property type="term" value="F:ATP binding"/>
    <property type="evidence" value="ECO:0007669"/>
    <property type="project" value="UniProtKB-UniRule"/>
</dbReference>
<dbReference type="EMBL" id="RHLD01000008">
    <property type="protein sequence ID" value="TPP43184.1"/>
    <property type="molecule type" value="Genomic_DNA"/>
</dbReference>
<dbReference type="AlphaFoldDB" id="A0A504XIG0"/>
<dbReference type="InterPro" id="IPR050235">
    <property type="entry name" value="CK1_Ser-Thr_kinase"/>
</dbReference>
<dbReference type="CDD" id="cd14016">
    <property type="entry name" value="STKc_CK1"/>
    <property type="match status" value="1"/>
</dbReference>
<dbReference type="InterPro" id="IPR017441">
    <property type="entry name" value="Protein_kinase_ATP_BS"/>
</dbReference>
<evidence type="ECO:0000256" key="4">
    <source>
        <dbReference type="PROSITE-ProRule" id="PRU10141"/>
    </source>
</evidence>
<dbReference type="Proteomes" id="UP000318821">
    <property type="component" value="Unassembled WGS sequence"/>
</dbReference>
<reference evidence="9" key="1">
    <citation type="submission" date="2019-02" db="EMBL/GenBank/DDBJ databases">
        <title>FDA dAtabase for Regulatory Grade micrObial Sequences (FDA-ARGOS): Supporting development and validation of Infectious Disease Dx tests.</title>
        <authorList>
            <person name="Duncan R."/>
            <person name="Fisher C."/>
            <person name="Tallon L.J."/>
            <person name="Sadzewicz L."/>
            <person name="Sengamalay N."/>
            <person name="Ott S."/>
            <person name="Godinez A."/>
            <person name="Nagaraj S."/>
            <person name="Nadendla S."/>
            <person name="Sichtig H."/>
        </authorList>
    </citation>
    <scope>NUCLEOTIDE SEQUENCE</scope>
    <source>
        <strain evidence="8">FDAARGOS_360</strain>
        <strain evidence="9">FDAARGOS_361</strain>
    </source>
</reference>
<sequence>MQASFQKHNQAEANNGAMGTRSKRAQDVLIGGRFRIQERLGGGAFGEVFRGVELNSGHPVAMKMELTKDGHRSHLNLENRIYKKFNECPVTVGIPKSYYCGRVGDYTVMVMDLLGPCLDDLFEVCHRKFSFKTVCMIGIQLIQRLQYLHSVGYLHRDIKPENFVMGVGANSHIVYVIDVGLSKAWRDSTGKHILYAEGKSLTGTARYVSINTHRGIQQSRRDDLESVSYLLAYFARGNLPWQGLKSPKRDARFERIRDVKTATSPAELCKGYPRQLADYIEYTRSLGFEAEPDYSYCVGLFSSAMADMGEQYDYCYQWIDRSEAEVKAASDARGSAHSLRTSGAQTSVAVGGSNLMTSSVFVGDSAVNEMSKSLLNSNFMEEIQDYYGLNDYI</sequence>
<feature type="domain" description="Protein kinase" evidence="7">
    <location>
        <begin position="34"/>
        <end position="319"/>
    </location>
</feature>
<dbReference type="Pfam" id="PF00069">
    <property type="entry name" value="Pkinase"/>
    <property type="match status" value="1"/>
</dbReference>
<dbReference type="PROSITE" id="PS00108">
    <property type="entry name" value="PROTEIN_KINASE_ST"/>
    <property type="match status" value="1"/>
</dbReference>
<evidence type="ECO:0000313" key="9">
    <source>
        <dbReference type="EMBL" id="TPP45900.1"/>
    </source>
</evidence>
<dbReference type="Proteomes" id="UP000318447">
    <property type="component" value="Unassembled WGS sequence"/>
</dbReference>
<dbReference type="InterPro" id="IPR000719">
    <property type="entry name" value="Prot_kinase_dom"/>
</dbReference>
<dbReference type="Gene3D" id="1.10.510.10">
    <property type="entry name" value="Transferase(Phosphotransferase) domain 1"/>
    <property type="match status" value="1"/>
</dbReference>
<evidence type="ECO:0000313" key="8">
    <source>
        <dbReference type="EMBL" id="TPP43184.1"/>
    </source>
</evidence>
<dbReference type="FunFam" id="1.10.510.10:FF:001835">
    <property type="entry name" value="Casein kinase 1 isoform 2, putative"/>
    <property type="match status" value="1"/>
</dbReference>
<feature type="binding site" evidence="4">
    <location>
        <position position="63"/>
    </location>
    <ligand>
        <name>ATP</name>
        <dbReference type="ChEBI" id="CHEBI:30616"/>
    </ligand>
</feature>
<dbReference type="EC" id="2.7.11.1" evidence="1"/>
<proteinExistence type="inferred from homology"/>